<evidence type="ECO:0000313" key="8">
    <source>
        <dbReference type="Proteomes" id="UP000612055"/>
    </source>
</evidence>
<dbReference type="GO" id="GO:0008270">
    <property type="term" value="F:zinc ion binding"/>
    <property type="evidence" value="ECO:0007669"/>
    <property type="project" value="UniProtKB-KW"/>
</dbReference>
<reference evidence="7" key="1">
    <citation type="journal article" date="2020" name="bioRxiv">
        <title>Comparative genomics of Chlamydomonas.</title>
        <authorList>
            <person name="Craig R.J."/>
            <person name="Hasan A.R."/>
            <person name="Ness R.W."/>
            <person name="Keightley P.D."/>
        </authorList>
    </citation>
    <scope>NUCLEOTIDE SEQUENCE</scope>
    <source>
        <strain evidence="7">CCAP 11/70</strain>
    </source>
</reference>
<evidence type="ECO:0000256" key="4">
    <source>
        <dbReference type="PROSITE-ProRule" id="PRU00134"/>
    </source>
</evidence>
<dbReference type="SUPFAM" id="SSF144232">
    <property type="entry name" value="HIT/MYND zinc finger-like"/>
    <property type="match status" value="1"/>
</dbReference>
<evidence type="ECO:0000256" key="3">
    <source>
        <dbReference type="ARBA" id="ARBA00022833"/>
    </source>
</evidence>
<feature type="region of interest" description="Disordered" evidence="5">
    <location>
        <begin position="680"/>
        <end position="702"/>
    </location>
</feature>
<keyword evidence="8" id="KW-1185">Reference proteome</keyword>
<evidence type="ECO:0000313" key="7">
    <source>
        <dbReference type="EMBL" id="KAG2496855.1"/>
    </source>
</evidence>
<dbReference type="InterPro" id="IPR002893">
    <property type="entry name" value="Znf_MYND"/>
</dbReference>
<dbReference type="Gene3D" id="6.10.140.2220">
    <property type="match status" value="1"/>
</dbReference>
<evidence type="ECO:0000259" key="6">
    <source>
        <dbReference type="PROSITE" id="PS50865"/>
    </source>
</evidence>
<keyword evidence="2 4" id="KW-0863">Zinc-finger</keyword>
<comment type="caution">
    <text evidence="7">The sequence shown here is derived from an EMBL/GenBank/DDBJ whole genome shotgun (WGS) entry which is preliminary data.</text>
</comment>
<dbReference type="AlphaFoldDB" id="A0A836C1K8"/>
<keyword evidence="1" id="KW-0479">Metal-binding</keyword>
<feature type="domain" description="MYND-type" evidence="6">
    <location>
        <begin position="970"/>
        <end position="1015"/>
    </location>
</feature>
<evidence type="ECO:0000256" key="5">
    <source>
        <dbReference type="SAM" id="MobiDB-lite"/>
    </source>
</evidence>
<dbReference type="OrthoDB" id="265717at2759"/>
<organism evidence="7 8">
    <name type="scientific">Edaphochlamys debaryana</name>
    <dbReference type="NCBI Taxonomy" id="47281"/>
    <lineage>
        <taxon>Eukaryota</taxon>
        <taxon>Viridiplantae</taxon>
        <taxon>Chlorophyta</taxon>
        <taxon>core chlorophytes</taxon>
        <taxon>Chlorophyceae</taxon>
        <taxon>CS clade</taxon>
        <taxon>Chlamydomonadales</taxon>
        <taxon>Chlamydomonadales incertae sedis</taxon>
        <taxon>Edaphochlamys</taxon>
    </lineage>
</organism>
<dbReference type="PROSITE" id="PS50865">
    <property type="entry name" value="ZF_MYND_2"/>
    <property type="match status" value="1"/>
</dbReference>
<proteinExistence type="predicted"/>
<evidence type="ECO:0000256" key="2">
    <source>
        <dbReference type="ARBA" id="ARBA00022771"/>
    </source>
</evidence>
<evidence type="ECO:0000256" key="1">
    <source>
        <dbReference type="ARBA" id="ARBA00022723"/>
    </source>
</evidence>
<dbReference type="EMBL" id="JAEHOE010000017">
    <property type="protein sequence ID" value="KAG2496855.1"/>
    <property type="molecule type" value="Genomic_DNA"/>
</dbReference>
<dbReference type="Pfam" id="PF01753">
    <property type="entry name" value="zf-MYND"/>
    <property type="match status" value="1"/>
</dbReference>
<gene>
    <name evidence="7" type="ORF">HYH03_005258</name>
</gene>
<accession>A0A836C1K8</accession>
<keyword evidence="3" id="KW-0862">Zinc</keyword>
<dbReference type="Proteomes" id="UP000612055">
    <property type="component" value="Unassembled WGS sequence"/>
</dbReference>
<protein>
    <recommendedName>
        <fullName evidence="6">MYND-type domain-containing protein</fullName>
    </recommendedName>
</protein>
<sequence length="1028" mass="105694">MSHFVRFLTNVASALPEHPGAQPSHADATKLIKQLQGTLPALQQAARVLQTVVWPLAGPAATAEAEAEAISSRPPNDRAQTIHLRFELLDRLCNLAQGLLLRTLCASNLSLAARRSAAATASMLSAFHSSRLLPALCKAYLLAPAPPLRGPGGGVDAGAMQLGQALGFLDLAVKLLVCHHTSCAASARPAAERLLSEPEVLLLLREAAAARPAAAAEGDTSYYHGLLDFPSLYVLVACALRPTSLPDPQAVAWVLRGAQSRLRSGAAWGQGHAGEWGVEMTEVEKLAEVTCDWSQGVSGLLRCLGIIDLEERGGLAQHAAVPRLSREAMGLTPAVLELACAGVVDAVGMLGRWAADFSAAGDWLQDEGAEVLREASYAITVSLARSLSCLGSAATCIVNICARVELSCQIDPLFLLQARLTEHAGRPLPVVEHPLRREACQRLAGVGLLRCLDAALRGVLWAGQQPGVRLAATAEHVCVWVSGALGQECPLFLEGILKQALGSAQPAEVGLGVEPVAAPAEAAGLPQTPEGQAEAVLQWLQHAELGREALLSEKILDVHAYLDSMRTNLRDRGAEVQPEFLSLKLGLRQPELPAGTGLPPPLPAAPWSGVRDLGLWVTAAKLMRREVWAAEAREAGGAAPEGALPLTSVHSILRSGLGPGGLPSALCGCLGVPTADGGGSAGGSSVVGTDGGDGGSSTAQGSEAPAELLEAMVMVARWGLPCLARSLEARAAALAAYGNSVQSRCEAPQELCVAVEALKAAVAHLPAAELLAAQPGRLLTAAAQLLRAVSQCSAISPPAEHLQDKQLALGFLPGAKQPFGSGICVWGPRGTGDHSSHLPFLAPTLALAAAAVIAAAADVAAAEPALEPAALALLQPGPSGWAEAVAFCPVAAEALQHLASSAQADGGGAGPGAALAAARAAADDVGRRLAGPGPWEAMQALRRRLAAVVARALPPGRPLYPPAVLKLCANPGCGDFAAEHEGKLKLRRCGGCGVEQYCGRACQQEAWRAGHKHTCAGRAAGASGGQQG</sequence>
<name>A0A836C1K8_9CHLO</name>